<dbReference type="AlphaFoldDB" id="A0A9K3NT16"/>
<comment type="caution">
    <text evidence="1">The sequence shown here is derived from an EMBL/GenBank/DDBJ whole genome shotgun (WGS) entry which is preliminary data.</text>
</comment>
<evidence type="ECO:0000313" key="2">
    <source>
        <dbReference type="Proteomes" id="UP000215914"/>
    </source>
</evidence>
<reference evidence="1" key="2">
    <citation type="submission" date="2020-06" db="EMBL/GenBank/DDBJ databases">
        <title>Helianthus annuus Genome sequencing and assembly Release 2.</title>
        <authorList>
            <person name="Gouzy J."/>
            <person name="Langlade N."/>
            <person name="Munos S."/>
        </authorList>
    </citation>
    <scope>NUCLEOTIDE SEQUENCE</scope>
    <source>
        <tissue evidence="1">Leaves</tissue>
    </source>
</reference>
<sequence length="89" mass="10493">MPKVTGEVTITTILYTVTQRFHSLQFFGCQTLKSYRYFRLKKFLYSNFKSINLASIVKKFIANDPCNHSKLRAKDIHGQKHQRKNLQRA</sequence>
<protein>
    <submittedName>
        <fullName evidence="1">Uncharacterized protein</fullName>
    </submittedName>
</protein>
<accession>A0A9K3NT16</accession>
<name>A0A9K3NT16_HELAN</name>
<organism evidence="1 2">
    <name type="scientific">Helianthus annuus</name>
    <name type="common">Common sunflower</name>
    <dbReference type="NCBI Taxonomy" id="4232"/>
    <lineage>
        <taxon>Eukaryota</taxon>
        <taxon>Viridiplantae</taxon>
        <taxon>Streptophyta</taxon>
        <taxon>Embryophyta</taxon>
        <taxon>Tracheophyta</taxon>
        <taxon>Spermatophyta</taxon>
        <taxon>Magnoliopsida</taxon>
        <taxon>eudicotyledons</taxon>
        <taxon>Gunneridae</taxon>
        <taxon>Pentapetalae</taxon>
        <taxon>asterids</taxon>
        <taxon>campanulids</taxon>
        <taxon>Asterales</taxon>
        <taxon>Asteraceae</taxon>
        <taxon>Asteroideae</taxon>
        <taxon>Heliantheae alliance</taxon>
        <taxon>Heliantheae</taxon>
        <taxon>Helianthus</taxon>
    </lineage>
</organism>
<proteinExistence type="predicted"/>
<gene>
    <name evidence="1" type="ORF">HanXRQr2_Chr04g0174831</name>
</gene>
<evidence type="ECO:0000313" key="1">
    <source>
        <dbReference type="EMBL" id="KAF5810875.1"/>
    </source>
</evidence>
<keyword evidence="2" id="KW-1185">Reference proteome</keyword>
<dbReference type="Gramene" id="mRNA:HanXRQr2_Chr04g0174831">
    <property type="protein sequence ID" value="CDS:HanXRQr2_Chr04g0174831.1"/>
    <property type="gene ID" value="HanXRQr2_Chr04g0174831"/>
</dbReference>
<dbReference type="EMBL" id="MNCJ02000319">
    <property type="protein sequence ID" value="KAF5810875.1"/>
    <property type="molecule type" value="Genomic_DNA"/>
</dbReference>
<dbReference type="Proteomes" id="UP000215914">
    <property type="component" value="Unassembled WGS sequence"/>
</dbReference>
<reference evidence="1" key="1">
    <citation type="journal article" date="2017" name="Nature">
        <title>The sunflower genome provides insights into oil metabolism, flowering and Asterid evolution.</title>
        <authorList>
            <person name="Badouin H."/>
            <person name="Gouzy J."/>
            <person name="Grassa C.J."/>
            <person name="Murat F."/>
            <person name="Staton S.E."/>
            <person name="Cottret L."/>
            <person name="Lelandais-Briere C."/>
            <person name="Owens G.L."/>
            <person name="Carrere S."/>
            <person name="Mayjonade B."/>
            <person name="Legrand L."/>
            <person name="Gill N."/>
            <person name="Kane N.C."/>
            <person name="Bowers J.E."/>
            <person name="Hubner S."/>
            <person name="Bellec A."/>
            <person name="Berard A."/>
            <person name="Berges H."/>
            <person name="Blanchet N."/>
            <person name="Boniface M.C."/>
            <person name="Brunel D."/>
            <person name="Catrice O."/>
            <person name="Chaidir N."/>
            <person name="Claudel C."/>
            <person name="Donnadieu C."/>
            <person name="Faraut T."/>
            <person name="Fievet G."/>
            <person name="Helmstetter N."/>
            <person name="King M."/>
            <person name="Knapp S.J."/>
            <person name="Lai Z."/>
            <person name="Le Paslier M.C."/>
            <person name="Lippi Y."/>
            <person name="Lorenzon L."/>
            <person name="Mandel J.R."/>
            <person name="Marage G."/>
            <person name="Marchand G."/>
            <person name="Marquand E."/>
            <person name="Bret-Mestries E."/>
            <person name="Morien E."/>
            <person name="Nambeesan S."/>
            <person name="Nguyen T."/>
            <person name="Pegot-Espagnet P."/>
            <person name="Pouilly N."/>
            <person name="Raftis F."/>
            <person name="Sallet E."/>
            <person name="Schiex T."/>
            <person name="Thomas J."/>
            <person name="Vandecasteele C."/>
            <person name="Vares D."/>
            <person name="Vear F."/>
            <person name="Vautrin S."/>
            <person name="Crespi M."/>
            <person name="Mangin B."/>
            <person name="Burke J.M."/>
            <person name="Salse J."/>
            <person name="Munos S."/>
            <person name="Vincourt P."/>
            <person name="Rieseberg L.H."/>
            <person name="Langlade N.B."/>
        </authorList>
    </citation>
    <scope>NUCLEOTIDE SEQUENCE</scope>
    <source>
        <tissue evidence="1">Leaves</tissue>
    </source>
</reference>